<dbReference type="Proteomes" id="UP001218218">
    <property type="component" value="Unassembled WGS sequence"/>
</dbReference>
<organism evidence="1 2">
    <name type="scientific">Mycena albidolilacea</name>
    <dbReference type="NCBI Taxonomy" id="1033008"/>
    <lineage>
        <taxon>Eukaryota</taxon>
        <taxon>Fungi</taxon>
        <taxon>Dikarya</taxon>
        <taxon>Basidiomycota</taxon>
        <taxon>Agaricomycotina</taxon>
        <taxon>Agaricomycetes</taxon>
        <taxon>Agaricomycetidae</taxon>
        <taxon>Agaricales</taxon>
        <taxon>Marasmiineae</taxon>
        <taxon>Mycenaceae</taxon>
        <taxon>Mycena</taxon>
    </lineage>
</organism>
<protein>
    <submittedName>
        <fullName evidence="1">Uncharacterized protein</fullName>
    </submittedName>
</protein>
<name>A0AAD6ZSB8_9AGAR</name>
<evidence type="ECO:0000313" key="2">
    <source>
        <dbReference type="Proteomes" id="UP001218218"/>
    </source>
</evidence>
<sequence>MQFAACSKEDLQFLQSRTIGNQPGRPTFDRKDLRDVSIITAFNAQKDKINELGSVKFAIDHGQDLIAFYSEDSIATNAGETERKLKEVRGKRTVTVKSKLPEHRQQQLWDAHPCFAGQHVPGKLNLCLDLPVMIRNNDATELCITKGQEGRVVGWQEAVGSRNQTILDTLFVELVAPPKTIQIKGLPPNVVALPRTAKKIWCTLPDDRSIQITREQVLVLPNFAMTDYSSQGKTRPINVVDLNNCKDHFSYYTALSRSATSEGTVILQGMDPYKITKGIHGSLRQEFRELELLNEITELRYEQQLPHYVNGVNRRELMHTYRTWRGAEFSMDGLHPALASKQGEDDRFLHAAPMGQWRMLEKERPSKKEIGNELLGFETVIVTKTVKRKNTLAVKSKAPKRRKVAVPAPIGLKWDCVDYSCAYDALFTGLYHIWQGHGPLWSERLGSVTGYTAQLAKGWESFTEGTRALETVRDQVRASLAHDNPAGFPAGPVFTYLYMLTDAVFGTSVWGRDTIKCVACNLIASERAGYPCTRTVYKHAGLSSRYKQDYMLSHWLNDLKISRAIGRCRICKSGLARIEVPDVAPPVLYFAVDDPMIKFDPALNISVGGMAVRYALRSVIYVGNHHFTSRIIKENGDVWYHDGIETKSTSIAEGNIHSLDPTFLNTCVRHGDIQDACGVLYAIVDL</sequence>
<reference evidence="1" key="1">
    <citation type="submission" date="2023-03" db="EMBL/GenBank/DDBJ databases">
        <title>Massive genome expansion in bonnet fungi (Mycena s.s.) driven by repeated elements and novel gene families across ecological guilds.</title>
        <authorList>
            <consortium name="Lawrence Berkeley National Laboratory"/>
            <person name="Harder C.B."/>
            <person name="Miyauchi S."/>
            <person name="Viragh M."/>
            <person name="Kuo A."/>
            <person name="Thoen E."/>
            <person name="Andreopoulos B."/>
            <person name="Lu D."/>
            <person name="Skrede I."/>
            <person name="Drula E."/>
            <person name="Henrissat B."/>
            <person name="Morin E."/>
            <person name="Kohler A."/>
            <person name="Barry K."/>
            <person name="LaButti K."/>
            <person name="Morin E."/>
            <person name="Salamov A."/>
            <person name="Lipzen A."/>
            <person name="Mereny Z."/>
            <person name="Hegedus B."/>
            <person name="Baldrian P."/>
            <person name="Stursova M."/>
            <person name="Weitz H."/>
            <person name="Taylor A."/>
            <person name="Grigoriev I.V."/>
            <person name="Nagy L.G."/>
            <person name="Martin F."/>
            <person name="Kauserud H."/>
        </authorList>
    </citation>
    <scope>NUCLEOTIDE SEQUENCE</scope>
    <source>
        <strain evidence="1">CBHHK002</strain>
    </source>
</reference>
<gene>
    <name evidence="1" type="ORF">DFH08DRAFT_706035</name>
</gene>
<keyword evidence="2" id="KW-1185">Reference proteome</keyword>
<comment type="caution">
    <text evidence="1">The sequence shown here is derived from an EMBL/GenBank/DDBJ whole genome shotgun (WGS) entry which is preliminary data.</text>
</comment>
<dbReference type="EMBL" id="JARIHO010000030">
    <property type="protein sequence ID" value="KAJ7336911.1"/>
    <property type="molecule type" value="Genomic_DNA"/>
</dbReference>
<proteinExistence type="predicted"/>
<accession>A0AAD6ZSB8</accession>
<evidence type="ECO:0000313" key="1">
    <source>
        <dbReference type="EMBL" id="KAJ7336911.1"/>
    </source>
</evidence>
<dbReference type="AlphaFoldDB" id="A0AAD6ZSB8"/>